<evidence type="ECO:0000256" key="2">
    <source>
        <dbReference type="ARBA" id="ARBA00034247"/>
    </source>
</evidence>
<evidence type="ECO:0000313" key="6">
    <source>
        <dbReference type="EMBL" id="MBB5203878.1"/>
    </source>
</evidence>
<dbReference type="RefSeq" id="WP_138857103.1">
    <property type="nucleotide sequence ID" value="NZ_CP040709.1"/>
</dbReference>
<proteinExistence type="predicted"/>
<keyword evidence="3" id="KW-0175">Coiled coil</keyword>
<organism evidence="6 7">
    <name type="scientific">Inhella inkyongensis</name>
    <dbReference type="NCBI Taxonomy" id="392593"/>
    <lineage>
        <taxon>Bacteria</taxon>
        <taxon>Pseudomonadati</taxon>
        <taxon>Pseudomonadota</taxon>
        <taxon>Betaproteobacteria</taxon>
        <taxon>Burkholderiales</taxon>
        <taxon>Sphaerotilaceae</taxon>
        <taxon>Inhella</taxon>
    </lineage>
</organism>
<dbReference type="InterPro" id="IPR011990">
    <property type="entry name" value="TPR-like_helical_dom_sf"/>
</dbReference>
<comment type="caution">
    <text evidence="6">The sequence shown here is derived from an EMBL/GenBank/DDBJ whole genome shotgun (WGS) entry which is preliminary data.</text>
</comment>
<dbReference type="GO" id="GO:0052621">
    <property type="term" value="F:diguanylate cyclase activity"/>
    <property type="evidence" value="ECO:0007669"/>
    <property type="project" value="UniProtKB-EC"/>
</dbReference>
<dbReference type="PANTHER" id="PTHR45138:SF9">
    <property type="entry name" value="DIGUANYLATE CYCLASE DGCM-RELATED"/>
    <property type="match status" value="1"/>
</dbReference>
<dbReference type="Gene3D" id="1.25.40.10">
    <property type="entry name" value="Tetratricopeptide repeat domain"/>
    <property type="match status" value="1"/>
</dbReference>
<evidence type="ECO:0000313" key="7">
    <source>
        <dbReference type="Proteomes" id="UP000554837"/>
    </source>
</evidence>
<feature type="region of interest" description="Disordered" evidence="4">
    <location>
        <begin position="533"/>
        <end position="552"/>
    </location>
</feature>
<accession>A0A840S375</accession>
<dbReference type="Proteomes" id="UP000554837">
    <property type="component" value="Unassembled WGS sequence"/>
</dbReference>
<dbReference type="NCBIfam" id="TIGR00254">
    <property type="entry name" value="GGDEF"/>
    <property type="match status" value="1"/>
</dbReference>
<dbReference type="PROSITE" id="PS50887">
    <property type="entry name" value="GGDEF"/>
    <property type="match status" value="1"/>
</dbReference>
<dbReference type="SMART" id="SM00028">
    <property type="entry name" value="TPR"/>
    <property type="match status" value="3"/>
</dbReference>
<evidence type="ECO:0000259" key="5">
    <source>
        <dbReference type="PROSITE" id="PS50887"/>
    </source>
</evidence>
<sequence>MSLPSDCSEALVACERLAAAGQVQSCLAKSQALLAQAQSLKLERLQGQAGHWLAHSLLRQGELDACRQAGQAALGCLTGLPDWRSRVHCTLTLACAQALAYPEALHHADQALREAELSGNAKLKAWALNRLGATQVDLGDTRQGRALLQQSLEMARQHADLELQFAAHNNLGTYLNWRSLGRLAPGETHEEALTLAAEHLRLAQELAQRMGHPVALALSEANLAWLLREQGDLPASLTHARQALELAQAASLAQVASHARLEEALTLIELGDAQAAHVLLQLNSAGLSARDHWGQMSHWRALVQAQRALQLFEPALHSQQRYYELAMDEVRVRNELHLLMLRRQHELDLARAQAHRAKLEAEMQRLRAEQMRREAHEDMLTGLYNRRFVAEQLPVLRVRSQALGRPLLALMLDVDHFKQVNDRLGHRAGDQVLRELGSLLLQHTRVSDLAARMGGEEFLLLMPDTEPSRALDVAERLRTRVAEHDWGPLAPGQQVTISLGLAPVAEGEAALEPADAALYRAKAEGRNCVRCSWPDPGGSSAPARHTAPGPLV</sequence>
<evidence type="ECO:0000256" key="3">
    <source>
        <dbReference type="SAM" id="Coils"/>
    </source>
</evidence>
<dbReference type="EMBL" id="JACHHO010000001">
    <property type="protein sequence ID" value="MBB5203878.1"/>
    <property type="molecule type" value="Genomic_DNA"/>
</dbReference>
<evidence type="ECO:0000256" key="1">
    <source>
        <dbReference type="ARBA" id="ARBA00012528"/>
    </source>
</evidence>
<feature type="coiled-coil region" evidence="3">
    <location>
        <begin position="342"/>
        <end position="376"/>
    </location>
</feature>
<dbReference type="SUPFAM" id="SSF55073">
    <property type="entry name" value="Nucleotide cyclase"/>
    <property type="match status" value="1"/>
</dbReference>
<feature type="domain" description="GGDEF" evidence="5">
    <location>
        <begin position="405"/>
        <end position="534"/>
    </location>
</feature>
<dbReference type="InterPro" id="IPR000160">
    <property type="entry name" value="GGDEF_dom"/>
</dbReference>
<comment type="catalytic activity">
    <reaction evidence="2">
        <text>2 GTP = 3',3'-c-di-GMP + 2 diphosphate</text>
        <dbReference type="Rhea" id="RHEA:24898"/>
        <dbReference type="ChEBI" id="CHEBI:33019"/>
        <dbReference type="ChEBI" id="CHEBI:37565"/>
        <dbReference type="ChEBI" id="CHEBI:58805"/>
        <dbReference type="EC" id="2.7.7.65"/>
    </reaction>
</comment>
<keyword evidence="7" id="KW-1185">Reference proteome</keyword>
<dbReference type="EC" id="2.7.7.65" evidence="1"/>
<dbReference type="OrthoDB" id="23692at2"/>
<dbReference type="InterPro" id="IPR050469">
    <property type="entry name" value="Diguanylate_Cyclase"/>
</dbReference>
<gene>
    <name evidence="6" type="ORF">HNQ51_001171</name>
</gene>
<protein>
    <recommendedName>
        <fullName evidence="1">diguanylate cyclase</fullName>
        <ecNumber evidence="1">2.7.7.65</ecNumber>
    </recommendedName>
</protein>
<dbReference type="InterPro" id="IPR043128">
    <property type="entry name" value="Rev_trsase/Diguanyl_cyclase"/>
</dbReference>
<dbReference type="InterPro" id="IPR019734">
    <property type="entry name" value="TPR_rpt"/>
</dbReference>
<dbReference type="SUPFAM" id="SSF48452">
    <property type="entry name" value="TPR-like"/>
    <property type="match status" value="2"/>
</dbReference>
<dbReference type="FunFam" id="3.30.70.270:FF:000001">
    <property type="entry name" value="Diguanylate cyclase domain protein"/>
    <property type="match status" value="1"/>
</dbReference>
<dbReference type="InterPro" id="IPR029787">
    <property type="entry name" value="Nucleotide_cyclase"/>
</dbReference>
<dbReference type="SMART" id="SM00267">
    <property type="entry name" value="GGDEF"/>
    <property type="match status" value="1"/>
</dbReference>
<dbReference type="Pfam" id="PF00990">
    <property type="entry name" value="GGDEF"/>
    <property type="match status" value="1"/>
</dbReference>
<reference evidence="6 7" key="1">
    <citation type="submission" date="2020-08" db="EMBL/GenBank/DDBJ databases">
        <title>Genomic Encyclopedia of Type Strains, Phase IV (KMG-IV): sequencing the most valuable type-strain genomes for metagenomic binning, comparative biology and taxonomic classification.</title>
        <authorList>
            <person name="Goeker M."/>
        </authorList>
    </citation>
    <scope>NUCLEOTIDE SEQUENCE [LARGE SCALE GENOMIC DNA]</scope>
    <source>
        <strain evidence="6 7">DSM 23958</strain>
    </source>
</reference>
<name>A0A840S375_9BURK</name>
<dbReference type="AlphaFoldDB" id="A0A840S375"/>
<evidence type="ECO:0000256" key="4">
    <source>
        <dbReference type="SAM" id="MobiDB-lite"/>
    </source>
</evidence>
<dbReference type="Gene3D" id="3.30.70.270">
    <property type="match status" value="1"/>
</dbReference>
<dbReference type="CDD" id="cd01949">
    <property type="entry name" value="GGDEF"/>
    <property type="match status" value="1"/>
</dbReference>
<dbReference type="PANTHER" id="PTHR45138">
    <property type="entry name" value="REGULATORY COMPONENTS OF SENSORY TRANSDUCTION SYSTEM"/>
    <property type="match status" value="1"/>
</dbReference>